<comment type="caution">
    <text evidence="1">The sequence shown here is derived from an EMBL/GenBank/DDBJ whole genome shotgun (WGS) entry which is preliminary data.</text>
</comment>
<name>A0ACB5TMM5_AMBMO</name>
<protein>
    <submittedName>
        <fullName evidence="1">Unnamed protein product</fullName>
    </submittedName>
</protein>
<evidence type="ECO:0000313" key="1">
    <source>
        <dbReference type="EMBL" id="GME91195.1"/>
    </source>
</evidence>
<evidence type="ECO:0000313" key="2">
    <source>
        <dbReference type="Proteomes" id="UP001165064"/>
    </source>
</evidence>
<dbReference type="EMBL" id="BSXS01008027">
    <property type="protein sequence ID" value="GME91195.1"/>
    <property type="molecule type" value="Genomic_DNA"/>
</dbReference>
<proteinExistence type="predicted"/>
<dbReference type="Proteomes" id="UP001165064">
    <property type="component" value="Unassembled WGS sequence"/>
</dbReference>
<accession>A0ACB5TMM5</accession>
<organism evidence="1 2">
    <name type="scientific">Ambrosiozyma monospora</name>
    <name type="common">Yeast</name>
    <name type="synonym">Endomycopsis monosporus</name>
    <dbReference type="NCBI Taxonomy" id="43982"/>
    <lineage>
        <taxon>Eukaryota</taxon>
        <taxon>Fungi</taxon>
        <taxon>Dikarya</taxon>
        <taxon>Ascomycota</taxon>
        <taxon>Saccharomycotina</taxon>
        <taxon>Pichiomycetes</taxon>
        <taxon>Pichiales</taxon>
        <taxon>Pichiaceae</taxon>
        <taxon>Ambrosiozyma</taxon>
    </lineage>
</organism>
<reference evidence="1" key="1">
    <citation type="submission" date="2023-04" db="EMBL/GenBank/DDBJ databases">
        <title>Ambrosiozyma monospora NBRC 10751.</title>
        <authorList>
            <person name="Ichikawa N."/>
            <person name="Sato H."/>
            <person name="Tonouchi N."/>
        </authorList>
    </citation>
    <scope>NUCLEOTIDE SEQUENCE</scope>
    <source>
        <strain evidence="1">NBRC 10751</strain>
    </source>
</reference>
<sequence>MTESEVQFIKATCKWLEEYKSLPFWKQPNFSILLNPCILNEALLCLVGVQPLPDFKVRLRYPAASLQQQKLETSQDRSDMEHLELAHISMRTSTSLDDDKEEWEYYSKLKMLFSKEFGGIDQVDNYLECFQPWVLDSLLDTQDKEFKKSKGSLIPSLEISTIEILEQIYYFCRLLLATSVRSKHVTWALANISFLESQYKDTLTPYSPMSSAELDGDRVFDQRPGNHPLSTAITTATDKREFEYEKLEIMAQSAESNNARLEEEIKDKTTQLNTLKEMVDDKIY</sequence>
<gene>
    <name evidence="1" type="ORF">Amon02_000885200</name>
</gene>
<keyword evidence="2" id="KW-1185">Reference proteome</keyword>